<dbReference type="OrthoDB" id="6134459at2759"/>
<dbReference type="EMBL" id="VCGU01000459">
    <property type="protein sequence ID" value="TRY61382.1"/>
    <property type="molecule type" value="Genomic_DNA"/>
</dbReference>
<feature type="transmembrane region" description="Helical" evidence="6">
    <location>
        <begin position="766"/>
        <end position="785"/>
    </location>
</feature>
<evidence type="ECO:0000256" key="5">
    <source>
        <dbReference type="SAM" id="MobiDB-lite"/>
    </source>
</evidence>
<evidence type="ECO:0000256" key="4">
    <source>
        <dbReference type="ARBA" id="ARBA00023136"/>
    </source>
</evidence>
<dbReference type="GO" id="GO:0016020">
    <property type="term" value="C:membrane"/>
    <property type="evidence" value="ECO:0007669"/>
    <property type="project" value="UniProtKB-SubCell"/>
</dbReference>
<accession>A0A553N7G1</accession>
<dbReference type="InterPro" id="IPR052808">
    <property type="entry name" value="GPCR_Mth-like"/>
</dbReference>
<feature type="transmembrane region" description="Helical" evidence="6">
    <location>
        <begin position="582"/>
        <end position="606"/>
    </location>
</feature>
<evidence type="ECO:0000256" key="1">
    <source>
        <dbReference type="ARBA" id="ARBA00004141"/>
    </source>
</evidence>
<comment type="caution">
    <text evidence="9">The sequence shown here is derived from an EMBL/GenBank/DDBJ whole genome shotgun (WGS) entry which is preliminary data.</text>
</comment>
<keyword evidence="2 6" id="KW-0812">Transmembrane</keyword>
<feature type="transmembrane region" description="Helical" evidence="6">
    <location>
        <begin position="496"/>
        <end position="517"/>
    </location>
</feature>
<feature type="transmembrane region" description="Helical" evidence="6">
    <location>
        <begin position="529"/>
        <end position="551"/>
    </location>
</feature>
<keyword evidence="4 6" id="KW-0472">Membrane</keyword>
<evidence type="ECO:0000256" key="3">
    <source>
        <dbReference type="ARBA" id="ARBA00022989"/>
    </source>
</evidence>
<keyword evidence="10" id="KW-1185">Reference proteome</keyword>
<dbReference type="Pfam" id="PF00002">
    <property type="entry name" value="7tm_2"/>
    <property type="match status" value="1"/>
</dbReference>
<feature type="signal peptide" evidence="7">
    <location>
        <begin position="1"/>
        <end position="20"/>
    </location>
</feature>
<feature type="transmembrane region" description="Helical" evidence="6">
    <location>
        <begin position="672"/>
        <end position="696"/>
    </location>
</feature>
<sequence length="1013" mass="113327">MTLNVLAVLIGITLCQMSNAHKVIHLPKCCPRVDQILDNNQRCVQIPDHVSRRKHKLLGKLKDEVCRIHNEDPTQSDICSQRVELKWTTDDSSRSMDPKILRCPKRMQFEFNVIDVRAQDGKVFIQGPSGAIWVDLNDIPGSCIDMAILPLELVEGPILRVCSSLLNDDIATVSDLTGGSVTKCCPVGQVLDARDESCVPLPVHLKEMSHAWLPIRSVRHPSTGAMYARSSLKILAHPFRKVCPNSQVQMDEPVFILSNGKAVIRDRDASTFTHVNYTCADRYLIRTSSATRGVRQEGISALTTFRCTHPFSSSIEQGNMWSNDPNSKAIEHAPAASSSVLMEVCNEAHDLCIPKCCALDQVFHRTLSKCIPHPQNGSFAPKFHQDTYPHNTLDSIPHHYVLERQFYFLNNNECSENNFTNLEEKNISIKLLSNGMIHVDALEGAWRSQFCVDNFFDEVSNQVKFSGFKCIDSLSDYVASEDLTPPTGNLESAFRLVYIICGSFSALFLVITALIYVSLPHLRNLHGKLVLSNVISIFLTTLVLLFLFNVAPQSMQPGPHSPRHAEFLIFLSDRDCKLVGYAVYYLGICMFVWMTIMCVDACWTFAMAKIPKKRSEGFMFLIYSIIGWGSPMLLTSLLFAVDSGMFAIPFLRGSMPNMGTDSCFLSMQGVRYYFYIPVFLLLMVNGVMFVITYHSIRKSLKFSKQAGLKRISTAKGRGSHRVMTALRCDSNRSTTSPRTTISTTTTTTTTSATTTNKVADLSREEFSLFVKLFVIMGLSWALEIIHIELHGDHSAPDGYSKTVEVLFRIGGIFNVSRGIFIFLVFICKRSILVSLENRYPKLLTAFKWCCCCCCFRPQNGPSSNNSVTLMARTMIPLQDNTECLTSTGRPRTLGSFATPNDYDDESSLPLATPTFHDEAPSSFSSSTSSDLRLALEIESPGTNIQRHSSKGPKPLASIKRYSFFHSKTSDKKRNNNNNRKSVHIVDNHPKRRYSTTKNLKGSSFKASSLLLEA</sequence>
<dbReference type="PANTHER" id="PTHR46953:SF1">
    <property type="entry name" value="G-PROTEIN COUPLED RECEPTOR MTH-LIKE 1-RELATED"/>
    <property type="match status" value="1"/>
</dbReference>
<reference evidence="9 10" key="1">
    <citation type="journal article" date="2018" name="Nat. Ecol. Evol.">
        <title>Genomic signatures of mitonuclear coevolution across populations of Tigriopus californicus.</title>
        <authorList>
            <person name="Barreto F.S."/>
            <person name="Watson E.T."/>
            <person name="Lima T.G."/>
            <person name="Willett C.S."/>
            <person name="Edmands S."/>
            <person name="Li W."/>
            <person name="Burton R.S."/>
        </authorList>
    </citation>
    <scope>NUCLEOTIDE SEQUENCE [LARGE SCALE GENOMIC DNA]</scope>
    <source>
        <strain evidence="9 10">San Diego</strain>
    </source>
</reference>
<proteinExistence type="predicted"/>
<dbReference type="GO" id="GO:0004930">
    <property type="term" value="F:G protein-coupled receptor activity"/>
    <property type="evidence" value="ECO:0007669"/>
    <property type="project" value="InterPro"/>
</dbReference>
<keyword evidence="3 6" id="KW-1133">Transmembrane helix</keyword>
<evidence type="ECO:0000256" key="6">
    <source>
        <dbReference type="SAM" id="Phobius"/>
    </source>
</evidence>
<dbReference type="AlphaFoldDB" id="A0A553N7G1"/>
<dbReference type="Proteomes" id="UP000318571">
    <property type="component" value="Chromosome 8"/>
</dbReference>
<evidence type="ECO:0000259" key="8">
    <source>
        <dbReference type="PROSITE" id="PS50261"/>
    </source>
</evidence>
<name>A0A553N7G1_TIGCA</name>
<evidence type="ECO:0000313" key="10">
    <source>
        <dbReference type="Proteomes" id="UP000318571"/>
    </source>
</evidence>
<keyword evidence="7" id="KW-0732">Signal</keyword>
<protein>
    <recommendedName>
        <fullName evidence="8">G-protein coupled receptors family 2 profile 2 domain-containing protein</fullName>
    </recommendedName>
</protein>
<feature type="transmembrane region" description="Helical" evidence="6">
    <location>
        <begin position="805"/>
        <end position="827"/>
    </location>
</feature>
<dbReference type="InterPro" id="IPR017981">
    <property type="entry name" value="GPCR_2-like_7TM"/>
</dbReference>
<dbReference type="GO" id="GO:0007166">
    <property type="term" value="P:cell surface receptor signaling pathway"/>
    <property type="evidence" value="ECO:0007669"/>
    <property type="project" value="InterPro"/>
</dbReference>
<evidence type="ECO:0000313" key="9">
    <source>
        <dbReference type="EMBL" id="TRY61382.1"/>
    </source>
</evidence>
<dbReference type="Gene3D" id="1.20.1070.10">
    <property type="entry name" value="Rhodopsin 7-helix transmembrane proteins"/>
    <property type="match status" value="1"/>
</dbReference>
<dbReference type="PANTHER" id="PTHR46953">
    <property type="entry name" value="G-PROTEIN COUPLED RECEPTOR MTH-LIKE 1-RELATED"/>
    <property type="match status" value="1"/>
</dbReference>
<dbReference type="InterPro" id="IPR000832">
    <property type="entry name" value="GPCR_2_secretin-like"/>
</dbReference>
<evidence type="ECO:0000256" key="2">
    <source>
        <dbReference type="ARBA" id="ARBA00022692"/>
    </source>
</evidence>
<feature type="domain" description="G-protein coupled receptors family 2 profile 2" evidence="8">
    <location>
        <begin position="494"/>
        <end position="829"/>
    </location>
</feature>
<dbReference type="PROSITE" id="PS50261">
    <property type="entry name" value="G_PROTEIN_RECEP_F2_4"/>
    <property type="match status" value="1"/>
</dbReference>
<feature type="transmembrane region" description="Helical" evidence="6">
    <location>
        <begin position="618"/>
        <end position="641"/>
    </location>
</feature>
<feature type="chain" id="PRO_5021710452" description="G-protein coupled receptors family 2 profile 2 domain-containing protein" evidence="7">
    <location>
        <begin position="21"/>
        <end position="1013"/>
    </location>
</feature>
<comment type="subcellular location">
    <subcellularLocation>
        <location evidence="1">Membrane</location>
        <topology evidence="1">Multi-pass membrane protein</topology>
    </subcellularLocation>
</comment>
<dbReference type="CDD" id="cd15039">
    <property type="entry name" value="7tmB3_Methuselah-like"/>
    <property type="match status" value="1"/>
</dbReference>
<organism evidence="9 10">
    <name type="scientific">Tigriopus californicus</name>
    <name type="common">Marine copepod</name>
    <dbReference type="NCBI Taxonomy" id="6832"/>
    <lineage>
        <taxon>Eukaryota</taxon>
        <taxon>Metazoa</taxon>
        <taxon>Ecdysozoa</taxon>
        <taxon>Arthropoda</taxon>
        <taxon>Crustacea</taxon>
        <taxon>Multicrustacea</taxon>
        <taxon>Hexanauplia</taxon>
        <taxon>Copepoda</taxon>
        <taxon>Harpacticoida</taxon>
        <taxon>Harpacticidae</taxon>
        <taxon>Tigriopus</taxon>
    </lineage>
</organism>
<evidence type="ECO:0000256" key="7">
    <source>
        <dbReference type="SAM" id="SignalP"/>
    </source>
</evidence>
<gene>
    <name evidence="9" type="ORF">TCAL_13240</name>
</gene>
<feature type="region of interest" description="Disordered" evidence="5">
    <location>
        <begin position="882"/>
        <end position="901"/>
    </location>
</feature>